<dbReference type="InterPro" id="IPR000792">
    <property type="entry name" value="Tscrpt_reg_LuxR_C"/>
</dbReference>
<evidence type="ECO:0000313" key="6">
    <source>
        <dbReference type="EMBL" id="AXE16562.1"/>
    </source>
</evidence>
<dbReference type="InterPro" id="IPR011006">
    <property type="entry name" value="CheY-like_superfamily"/>
</dbReference>
<dbReference type="AlphaFoldDB" id="A0A344TD41"/>
<dbReference type="SUPFAM" id="SSF46894">
    <property type="entry name" value="C-terminal effector domain of the bipartite response regulators"/>
    <property type="match status" value="1"/>
</dbReference>
<dbReference type="CDD" id="cd17535">
    <property type="entry name" value="REC_NarL-like"/>
    <property type="match status" value="1"/>
</dbReference>
<sequence>MEKIKLVIADDHNLFRKGMTAMLNQIGDFELIGEAANGKELLDLLARVTPDIALLDLQMPVMDGVETTEHIQSQFPHVKVIIVSMHEEDRFIIHLLEKGVNGYLLKDSEPGEVENAIRRVMSDGFYYSDFVSKALHRKVITRATPPAPLFNSKVQISPREMEVLQLLCEGLSTLEISEKLFVSPRTVEGHRLRLLEKTGTKNTAGLVAYAFKNDLL</sequence>
<evidence type="ECO:0000256" key="1">
    <source>
        <dbReference type="ARBA" id="ARBA00022553"/>
    </source>
</evidence>
<protein>
    <submittedName>
        <fullName evidence="6">DNA-binding response regulator</fullName>
    </submittedName>
</protein>
<feature type="domain" description="Response regulatory" evidence="5">
    <location>
        <begin position="5"/>
        <end position="121"/>
    </location>
</feature>
<dbReference type="SMART" id="SM00448">
    <property type="entry name" value="REC"/>
    <property type="match status" value="1"/>
</dbReference>
<dbReference type="SMART" id="SM00421">
    <property type="entry name" value="HTH_LUXR"/>
    <property type="match status" value="1"/>
</dbReference>
<dbReference type="Pfam" id="PF00072">
    <property type="entry name" value="Response_reg"/>
    <property type="match status" value="1"/>
</dbReference>
<evidence type="ECO:0000313" key="7">
    <source>
        <dbReference type="Proteomes" id="UP000251993"/>
    </source>
</evidence>
<dbReference type="EMBL" id="CP030850">
    <property type="protein sequence ID" value="AXE16562.1"/>
    <property type="molecule type" value="Genomic_DNA"/>
</dbReference>
<dbReference type="InterPro" id="IPR001789">
    <property type="entry name" value="Sig_transdc_resp-reg_receiver"/>
</dbReference>
<dbReference type="SUPFAM" id="SSF52172">
    <property type="entry name" value="CheY-like"/>
    <property type="match status" value="1"/>
</dbReference>
<dbReference type="GO" id="GO:0003677">
    <property type="term" value="F:DNA binding"/>
    <property type="evidence" value="ECO:0007669"/>
    <property type="project" value="UniProtKB-KW"/>
</dbReference>
<evidence type="ECO:0000259" key="4">
    <source>
        <dbReference type="PROSITE" id="PS50043"/>
    </source>
</evidence>
<feature type="modified residue" description="4-aspartylphosphate" evidence="3">
    <location>
        <position position="56"/>
    </location>
</feature>
<dbReference type="PROSITE" id="PS00622">
    <property type="entry name" value="HTH_LUXR_1"/>
    <property type="match status" value="1"/>
</dbReference>
<organism evidence="6 7">
    <name type="scientific">Runella rosea</name>
    <dbReference type="NCBI Taxonomy" id="2259595"/>
    <lineage>
        <taxon>Bacteria</taxon>
        <taxon>Pseudomonadati</taxon>
        <taxon>Bacteroidota</taxon>
        <taxon>Cytophagia</taxon>
        <taxon>Cytophagales</taxon>
        <taxon>Spirosomataceae</taxon>
        <taxon>Runella</taxon>
    </lineage>
</organism>
<accession>A0A344TD41</accession>
<dbReference type="PRINTS" id="PR00038">
    <property type="entry name" value="HTHLUXR"/>
</dbReference>
<gene>
    <name evidence="6" type="ORF">DR864_01870</name>
</gene>
<dbReference type="InterPro" id="IPR058245">
    <property type="entry name" value="NreC/VraR/RcsB-like_REC"/>
</dbReference>
<dbReference type="RefSeq" id="WP_114065349.1">
    <property type="nucleotide sequence ID" value="NZ_CP030850.1"/>
</dbReference>
<dbReference type="GO" id="GO:0000160">
    <property type="term" value="P:phosphorelay signal transduction system"/>
    <property type="evidence" value="ECO:0007669"/>
    <property type="project" value="InterPro"/>
</dbReference>
<dbReference type="Pfam" id="PF00196">
    <property type="entry name" value="GerE"/>
    <property type="match status" value="1"/>
</dbReference>
<dbReference type="PANTHER" id="PTHR43214">
    <property type="entry name" value="TWO-COMPONENT RESPONSE REGULATOR"/>
    <property type="match status" value="1"/>
</dbReference>
<feature type="domain" description="HTH luxR-type" evidence="4">
    <location>
        <begin position="149"/>
        <end position="214"/>
    </location>
</feature>
<reference evidence="6 7" key="1">
    <citation type="submission" date="2018-07" db="EMBL/GenBank/DDBJ databases">
        <title>Genome sequencing of Runella.</title>
        <authorList>
            <person name="Baek M.-G."/>
            <person name="Yi H."/>
        </authorList>
    </citation>
    <scope>NUCLEOTIDE SEQUENCE [LARGE SCALE GENOMIC DNA]</scope>
    <source>
        <strain evidence="6 7">HYN0085</strain>
    </source>
</reference>
<proteinExistence type="predicted"/>
<keyword evidence="7" id="KW-1185">Reference proteome</keyword>
<dbReference type="PANTHER" id="PTHR43214:SF43">
    <property type="entry name" value="TWO-COMPONENT RESPONSE REGULATOR"/>
    <property type="match status" value="1"/>
</dbReference>
<evidence type="ECO:0000256" key="3">
    <source>
        <dbReference type="PROSITE-ProRule" id="PRU00169"/>
    </source>
</evidence>
<dbReference type="Proteomes" id="UP000251993">
    <property type="component" value="Chromosome"/>
</dbReference>
<evidence type="ECO:0000259" key="5">
    <source>
        <dbReference type="PROSITE" id="PS50110"/>
    </source>
</evidence>
<dbReference type="PROSITE" id="PS50043">
    <property type="entry name" value="HTH_LUXR_2"/>
    <property type="match status" value="1"/>
</dbReference>
<evidence type="ECO:0000256" key="2">
    <source>
        <dbReference type="ARBA" id="ARBA00023125"/>
    </source>
</evidence>
<dbReference type="OrthoDB" id="9797341at2"/>
<dbReference type="PROSITE" id="PS50110">
    <property type="entry name" value="RESPONSE_REGULATORY"/>
    <property type="match status" value="1"/>
</dbReference>
<dbReference type="InterPro" id="IPR016032">
    <property type="entry name" value="Sig_transdc_resp-reg_C-effctor"/>
</dbReference>
<dbReference type="InterPro" id="IPR039420">
    <property type="entry name" value="WalR-like"/>
</dbReference>
<dbReference type="Gene3D" id="3.40.50.2300">
    <property type="match status" value="1"/>
</dbReference>
<dbReference type="GO" id="GO:0006355">
    <property type="term" value="P:regulation of DNA-templated transcription"/>
    <property type="evidence" value="ECO:0007669"/>
    <property type="project" value="InterPro"/>
</dbReference>
<dbReference type="CDD" id="cd06170">
    <property type="entry name" value="LuxR_C_like"/>
    <property type="match status" value="1"/>
</dbReference>
<keyword evidence="2 6" id="KW-0238">DNA-binding</keyword>
<keyword evidence="1 3" id="KW-0597">Phosphoprotein</keyword>
<name>A0A344TD41_9BACT</name>
<dbReference type="KEGG" id="run:DR864_01870"/>